<dbReference type="Proteomes" id="UP001066276">
    <property type="component" value="Chromosome 9"/>
</dbReference>
<feature type="compositionally biased region" description="Basic and acidic residues" evidence="1">
    <location>
        <begin position="27"/>
        <end position="38"/>
    </location>
</feature>
<feature type="compositionally biased region" description="Basic and acidic residues" evidence="1">
    <location>
        <begin position="46"/>
        <end position="69"/>
    </location>
</feature>
<evidence type="ECO:0000256" key="1">
    <source>
        <dbReference type="SAM" id="MobiDB-lite"/>
    </source>
</evidence>
<proteinExistence type="predicted"/>
<gene>
    <name evidence="2" type="ORF">NDU88_000201</name>
</gene>
<protein>
    <submittedName>
        <fullName evidence="2">Uncharacterized protein</fullName>
    </submittedName>
</protein>
<feature type="compositionally biased region" description="Basic and acidic residues" evidence="1">
    <location>
        <begin position="81"/>
        <end position="106"/>
    </location>
</feature>
<accession>A0AAV7MI59</accession>
<evidence type="ECO:0000313" key="3">
    <source>
        <dbReference type="Proteomes" id="UP001066276"/>
    </source>
</evidence>
<dbReference type="EMBL" id="JANPWB010000013">
    <property type="protein sequence ID" value="KAJ1102759.1"/>
    <property type="molecule type" value="Genomic_DNA"/>
</dbReference>
<organism evidence="2 3">
    <name type="scientific">Pleurodeles waltl</name>
    <name type="common">Iberian ribbed newt</name>
    <dbReference type="NCBI Taxonomy" id="8319"/>
    <lineage>
        <taxon>Eukaryota</taxon>
        <taxon>Metazoa</taxon>
        <taxon>Chordata</taxon>
        <taxon>Craniata</taxon>
        <taxon>Vertebrata</taxon>
        <taxon>Euteleostomi</taxon>
        <taxon>Amphibia</taxon>
        <taxon>Batrachia</taxon>
        <taxon>Caudata</taxon>
        <taxon>Salamandroidea</taxon>
        <taxon>Salamandridae</taxon>
        <taxon>Pleurodelinae</taxon>
        <taxon>Pleurodeles</taxon>
    </lineage>
</organism>
<name>A0AAV7MI59_PLEWA</name>
<reference evidence="2" key="1">
    <citation type="journal article" date="2022" name="bioRxiv">
        <title>Sequencing and chromosome-scale assembly of the giantPleurodeles waltlgenome.</title>
        <authorList>
            <person name="Brown T."/>
            <person name="Elewa A."/>
            <person name="Iarovenko S."/>
            <person name="Subramanian E."/>
            <person name="Araus A.J."/>
            <person name="Petzold A."/>
            <person name="Susuki M."/>
            <person name="Suzuki K.-i.T."/>
            <person name="Hayashi T."/>
            <person name="Toyoda A."/>
            <person name="Oliveira C."/>
            <person name="Osipova E."/>
            <person name="Leigh N.D."/>
            <person name="Simon A."/>
            <person name="Yun M.H."/>
        </authorList>
    </citation>
    <scope>NUCLEOTIDE SEQUENCE</scope>
    <source>
        <strain evidence="2">20211129_DDA</strain>
        <tissue evidence="2">Liver</tissue>
    </source>
</reference>
<keyword evidence="3" id="KW-1185">Reference proteome</keyword>
<feature type="region of interest" description="Disordered" evidence="1">
    <location>
        <begin position="1"/>
        <end position="106"/>
    </location>
</feature>
<evidence type="ECO:0000313" key="2">
    <source>
        <dbReference type="EMBL" id="KAJ1102759.1"/>
    </source>
</evidence>
<dbReference type="AlphaFoldDB" id="A0AAV7MI59"/>
<comment type="caution">
    <text evidence="2">The sequence shown here is derived from an EMBL/GenBank/DDBJ whole genome shotgun (WGS) entry which is preliminary data.</text>
</comment>
<sequence length="106" mass="12187">MKGSRVPMETWERLWTRVGKISAPQKGKTDSGKGRKEFPGGTPPGELEKETPQEEKKEPDVVREGREERTEDESQDPETSTCRHDPHKVPRADTIQRPKKDTDQRH</sequence>